<gene>
    <name evidence="10" type="ORF">JCM19241_2601</name>
</gene>
<evidence type="ECO:0000313" key="10">
    <source>
        <dbReference type="EMBL" id="GAM73146.1"/>
    </source>
</evidence>
<keyword evidence="7" id="KW-0406">Ion transport</keyword>
<evidence type="ECO:0000256" key="6">
    <source>
        <dbReference type="ARBA" id="ARBA00022989"/>
    </source>
</evidence>
<dbReference type="AlphaFoldDB" id="A0A0B8Q3N4"/>
<evidence type="ECO:0000313" key="11">
    <source>
        <dbReference type="Proteomes" id="UP000031666"/>
    </source>
</evidence>
<dbReference type="GO" id="GO:0016020">
    <property type="term" value="C:membrane"/>
    <property type="evidence" value="ECO:0007669"/>
    <property type="project" value="UniProtKB-SubCell"/>
</dbReference>
<dbReference type="InterPro" id="IPR038770">
    <property type="entry name" value="Na+/solute_symporter_sf"/>
</dbReference>
<evidence type="ECO:0000256" key="5">
    <source>
        <dbReference type="ARBA" id="ARBA00022692"/>
    </source>
</evidence>
<reference evidence="10 11" key="1">
    <citation type="submission" date="2015-01" db="EMBL/GenBank/DDBJ databases">
        <title>Vibrio sp. C94 JCM 19241 whole genome shotgun sequence.</title>
        <authorList>
            <person name="Sawabe T."/>
            <person name="Meirelles P."/>
            <person name="Feng G."/>
            <person name="Sayaka M."/>
            <person name="Hattori M."/>
            <person name="Ohkuma M."/>
        </authorList>
    </citation>
    <scope>NUCLEOTIDE SEQUENCE [LARGE SCALE GENOMIC DNA]</scope>
    <source>
        <strain evidence="11">JCM 19241</strain>
    </source>
</reference>
<evidence type="ECO:0000256" key="4">
    <source>
        <dbReference type="ARBA" id="ARBA00022449"/>
    </source>
</evidence>
<feature type="domain" description="Cation/H+ exchanger transmembrane" evidence="9">
    <location>
        <begin position="2"/>
        <end position="64"/>
    </location>
</feature>
<dbReference type="Gene3D" id="1.20.1530.20">
    <property type="match status" value="1"/>
</dbReference>
<dbReference type="Pfam" id="PF00999">
    <property type="entry name" value="Na_H_Exchanger"/>
    <property type="match status" value="1"/>
</dbReference>
<keyword evidence="4" id="KW-0050">Antiport</keyword>
<evidence type="ECO:0000256" key="1">
    <source>
        <dbReference type="ARBA" id="ARBA00004141"/>
    </source>
</evidence>
<dbReference type="STRING" id="1481914.JCM19241_2601"/>
<evidence type="ECO:0000259" key="9">
    <source>
        <dbReference type="Pfam" id="PF00999"/>
    </source>
</evidence>
<dbReference type="PANTHER" id="PTHR42751">
    <property type="entry name" value="SODIUM/HYDROGEN EXCHANGER FAMILY/TRKA DOMAIN PROTEIN"/>
    <property type="match status" value="1"/>
</dbReference>
<keyword evidence="6" id="KW-1133">Transmembrane helix</keyword>
<dbReference type="PANTHER" id="PTHR42751:SF1">
    <property type="entry name" value="CATION_PROTON ANTIPORTER YBAL-RELATED"/>
    <property type="match status" value="1"/>
</dbReference>
<dbReference type="EMBL" id="BBSC01000001">
    <property type="protein sequence ID" value="GAM73146.1"/>
    <property type="molecule type" value="Genomic_DNA"/>
</dbReference>
<accession>A0A0B8Q3N4</accession>
<reference evidence="10 11" key="2">
    <citation type="submission" date="2015-01" db="EMBL/GenBank/DDBJ databases">
        <authorList>
            <consortium name="NBRP consortium"/>
            <person name="Sawabe T."/>
            <person name="Meirelles P."/>
            <person name="Feng G."/>
            <person name="Sayaka M."/>
            <person name="Hattori M."/>
            <person name="Ohkuma M."/>
        </authorList>
    </citation>
    <scope>NUCLEOTIDE SEQUENCE [LARGE SCALE GENOMIC DNA]</scope>
    <source>
        <strain evidence="11">JCM 19241</strain>
    </source>
</reference>
<keyword evidence="8" id="KW-0472">Membrane</keyword>
<evidence type="ECO:0000256" key="2">
    <source>
        <dbReference type="ARBA" id="ARBA00005551"/>
    </source>
</evidence>
<evidence type="ECO:0000256" key="3">
    <source>
        <dbReference type="ARBA" id="ARBA00022448"/>
    </source>
</evidence>
<organism evidence="10 11">
    <name type="scientific">Vibrio ishigakensis</name>
    <dbReference type="NCBI Taxonomy" id="1481914"/>
    <lineage>
        <taxon>Bacteria</taxon>
        <taxon>Pseudomonadati</taxon>
        <taxon>Pseudomonadota</taxon>
        <taxon>Gammaproteobacteria</taxon>
        <taxon>Vibrionales</taxon>
        <taxon>Vibrionaceae</taxon>
        <taxon>Vibrio</taxon>
    </lineage>
</organism>
<comment type="subcellular location">
    <subcellularLocation>
        <location evidence="1">Membrane</location>
        <topology evidence="1">Multi-pass membrane protein</topology>
    </subcellularLocation>
</comment>
<evidence type="ECO:0000256" key="7">
    <source>
        <dbReference type="ARBA" id="ARBA00023065"/>
    </source>
</evidence>
<keyword evidence="3" id="KW-0813">Transport</keyword>
<comment type="caution">
    <text evidence="10">The sequence shown here is derived from an EMBL/GenBank/DDBJ whole genome shotgun (WGS) entry which is preliminary data.</text>
</comment>
<comment type="similarity">
    <text evidence="2">Belongs to the monovalent cation:proton antiporter 2 (CPA2) transporter (TC 2.A.37) family.</text>
</comment>
<dbReference type="GO" id="GO:1902600">
    <property type="term" value="P:proton transmembrane transport"/>
    <property type="evidence" value="ECO:0007669"/>
    <property type="project" value="InterPro"/>
</dbReference>
<dbReference type="GO" id="GO:0015297">
    <property type="term" value="F:antiporter activity"/>
    <property type="evidence" value="ECO:0007669"/>
    <property type="project" value="UniProtKB-KW"/>
</dbReference>
<evidence type="ECO:0000256" key="8">
    <source>
        <dbReference type="ARBA" id="ARBA00023136"/>
    </source>
</evidence>
<dbReference type="InterPro" id="IPR006153">
    <property type="entry name" value="Cation/H_exchanger_TM"/>
</dbReference>
<keyword evidence="5" id="KW-0812">Transmembrane</keyword>
<dbReference type="Proteomes" id="UP000031666">
    <property type="component" value="Unassembled WGS sequence"/>
</dbReference>
<protein>
    <submittedName>
        <fullName evidence="10">Glutathione-regulated potassium-efflux system protein kefB</fullName>
    </submittedName>
</protein>
<proteinExistence type="inferred from homology"/>
<sequence>MAFIAGFIAQRCNLPPLVGFLLAGFGLNAFGFESNTAIQHLADLGVTLLLFTIGLKLDIKVLLSKEIWLVPPYTMLRPPLISL</sequence>
<name>A0A0B8Q3N4_9VIBR</name>